<organism evidence="2 3">
    <name type="scientific">Haloferax volcanii JCM 10717</name>
    <dbReference type="NCBI Taxonomy" id="1227458"/>
    <lineage>
        <taxon>Archaea</taxon>
        <taxon>Methanobacteriati</taxon>
        <taxon>Methanobacteriota</taxon>
        <taxon>Stenosarchaea group</taxon>
        <taxon>Halobacteria</taxon>
        <taxon>Halobacteriales</taxon>
        <taxon>Haloferacaceae</taxon>
        <taxon>Haloferax</taxon>
    </lineage>
</organism>
<protein>
    <submittedName>
        <fullName evidence="2">Uncharacterized protein</fullName>
    </submittedName>
</protein>
<proteinExistence type="predicted"/>
<dbReference type="EMBL" id="AOLL01000010">
    <property type="protein sequence ID" value="ELZ92820.1"/>
    <property type="molecule type" value="Genomic_DNA"/>
</dbReference>
<dbReference type="Proteomes" id="UP000011577">
    <property type="component" value="Unassembled WGS sequence"/>
</dbReference>
<evidence type="ECO:0000313" key="3">
    <source>
        <dbReference type="Proteomes" id="UP000011577"/>
    </source>
</evidence>
<comment type="caution">
    <text evidence="2">The sequence shown here is derived from an EMBL/GenBank/DDBJ whole genome shotgun (WGS) entry which is preliminary data.</text>
</comment>
<gene>
    <name evidence="2" type="ORF">C452_05100</name>
</gene>
<accession>M0I7M4</accession>
<dbReference type="AlphaFoldDB" id="M0I7M4"/>
<dbReference type="RefSeq" id="WP_006600434.1">
    <property type="nucleotide sequence ID" value="NZ_AOLL01000010.1"/>
</dbReference>
<name>M0I7M4_HALVO</name>
<evidence type="ECO:0000256" key="1">
    <source>
        <dbReference type="SAM" id="MobiDB-lite"/>
    </source>
</evidence>
<dbReference type="InterPro" id="IPR036390">
    <property type="entry name" value="WH_DNA-bd_sf"/>
</dbReference>
<dbReference type="SUPFAM" id="SSF46785">
    <property type="entry name" value="Winged helix' DNA-binding domain"/>
    <property type="match status" value="1"/>
</dbReference>
<reference evidence="2 3" key="1">
    <citation type="journal article" date="2014" name="PLoS Genet.">
        <title>Phylogenetically driven sequencing of extremely halophilic archaea reveals strategies for static and dynamic osmo-response.</title>
        <authorList>
            <person name="Becker E.A."/>
            <person name="Seitzer P.M."/>
            <person name="Tritt A."/>
            <person name="Larsen D."/>
            <person name="Krusor M."/>
            <person name="Yao A.I."/>
            <person name="Wu D."/>
            <person name="Madern D."/>
            <person name="Eisen J.A."/>
            <person name="Darling A.E."/>
            <person name="Facciotti M.T."/>
        </authorList>
    </citation>
    <scope>NUCLEOTIDE SEQUENCE [LARGE SCALE GENOMIC DNA]</scope>
    <source>
        <strain evidence="2 3">JCM 10717</strain>
    </source>
</reference>
<sequence>MHVTTETSHHSHVVAIDGTGITEQDREIVEVLVQVGPLTTSGVKRELHLDDKMPAYRGLQRLEEAGVVESEEGESGEGSALAPNIWSISNRAWDAGVVERVRTNSNLPLDPVEERDQRIAELEERVAELEDVVARMNDRLDAVEAGEPAPEVSWGEIDPAE</sequence>
<feature type="region of interest" description="Disordered" evidence="1">
    <location>
        <begin position="141"/>
        <end position="161"/>
    </location>
</feature>
<evidence type="ECO:0000313" key="2">
    <source>
        <dbReference type="EMBL" id="ELZ92820.1"/>
    </source>
</evidence>
<dbReference type="PATRIC" id="fig|1227458.3.peg.988"/>